<dbReference type="PATRIC" id="fig|1125725.3.peg.166"/>
<evidence type="ECO:0000313" key="2">
    <source>
        <dbReference type="Proteomes" id="UP000016412"/>
    </source>
</evidence>
<sequence>MFFETRHSVGERNRWKISSFRKLEIEPSKNDFMKIKKLSIILFLAAVFFSAAYTQVSVDPADEFYEAALRWHIRGVVSELPQLKPYPQETVRRILLAVMERGDREEASDAREYYDQIFGQAWHVSAETKGATLISRNGTTDERDIDGQIFFSRHVGGDVLFANGFGAGYRGGVSAKFIDTSSGVFKDAWASPAYDTFIDTIETGAAAIDFDVDAIASYANEKISLSAGYNRTGYTNYIDGGNVLSPAAFNAPQFSFAYDGHRFDFVQHFAALRASDMLGKNGPYGKFLSFHALRFTPNRKIRLSYYDSVVYGKRFDPSYLIPFPAGFIASANGYDDNVIAGLLFEYNFFSGVSWLTDLSINKLDIPQMARLRFNADNRLAFKTGLSYTPNDSLCKLLTLSYTIISPYMYTSEETNGESYNYHSYTNWGRSIGQSLPPNSDHISLKIKLEPVKRFTVSTFASITRHANVYQSYSNDELREMLSKGGRAKDGSINSQRYASTQFLSESYVMYIARGGVEVSYRFPRVNAGVFELNGIFAYTYISNAGMDTPIFSGATKSTADAQFNLMRTAWENQLHDEYDIFFSLGVKWTY</sequence>
<proteinExistence type="predicted"/>
<evidence type="ECO:0000313" key="1">
    <source>
        <dbReference type="EMBL" id="ERF61818.1"/>
    </source>
</evidence>
<protein>
    <recommendedName>
        <fullName evidence="3">Capsule assembly protein Wzi</fullName>
    </recommendedName>
</protein>
<dbReference type="AlphaFoldDB" id="U1FPK5"/>
<dbReference type="Proteomes" id="UP000016412">
    <property type="component" value="Unassembled WGS sequence"/>
</dbReference>
<reference evidence="1 2" key="1">
    <citation type="submission" date="2013-08" db="EMBL/GenBank/DDBJ databases">
        <authorList>
            <person name="Durkin A.S."/>
            <person name="Haft D.R."/>
            <person name="McCorrison J."/>
            <person name="Torralba M."/>
            <person name="Gillis M."/>
            <person name="Haft D.H."/>
            <person name="Methe B."/>
            <person name="Sutton G."/>
            <person name="Nelson K.E."/>
        </authorList>
    </citation>
    <scope>NUCLEOTIDE SEQUENCE [LARGE SCALE GENOMIC DNA]</scope>
    <source>
        <strain evidence="1 2">VPI DR56BR1116</strain>
    </source>
</reference>
<dbReference type="InterPro" id="IPR038636">
    <property type="entry name" value="Wzi_sf"/>
</dbReference>
<name>U1FPK5_TRESO</name>
<dbReference type="Gene3D" id="2.40.160.130">
    <property type="entry name" value="Capsule assembly protein Wzi"/>
    <property type="match status" value="1"/>
</dbReference>
<dbReference type="STRING" id="1125725.HMPREF1325_0205"/>
<organism evidence="1 2">
    <name type="scientific">Treponema socranskii subsp. socranskii VPI DR56BR1116 = ATCC 35536</name>
    <dbReference type="NCBI Taxonomy" id="1125725"/>
    <lineage>
        <taxon>Bacteria</taxon>
        <taxon>Pseudomonadati</taxon>
        <taxon>Spirochaetota</taxon>
        <taxon>Spirochaetia</taxon>
        <taxon>Spirochaetales</taxon>
        <taxon>Treponemataceae</taxon>
        <taxon>Treponema</taxon>
    </lineage>
</organism>
<accession>U1FPK5</accession>
<comment type="caution">
    <text evidence="1">The sequence shown here is derived from an EMBL/GenBank/DDBJ whole genome shotgun (WGS) entry which is preliminary data.</text>
</comment>
<evidence type="ECO:0008006" key="3">
    <source>
        <dbReference type="Google" id="ProtNLM"/>
    </source>
</evidence>
<dbReference type="EMBL" id="AUZJ01000004">
    <property type="protein sequence ID" value="ERF61818.1"/>
    <property type="molecule type" value="Genomic_DNA"/>
</dbReference>
<dbReference type="eggNOG" id="ENOG5033K7C">
    <property type="taxonomic scope" value="Bacteria"/>
</dbReference>
<gene>
    <name evidence="1" type="ORF">HMPREF1325_0205</name>
</gene>